<evidence type="ECO:0000313" key="3">
    <source>
        <dbReference type="Ensembl" id="ENSSANP00000003933.1"/>
    </source>
</evidence>
<keyword evidence="1" id="KW-0472">Membrane</keyword>
<dbReference type="AlphaFoldDB" id="A0A671KDB4"/>
<dbReference type="InterPro" id="IPR013783">
    <property type="entry name" value="Ig-like_fold"/>
</dbReference>
<dbReference type="InterPro" id="IPR003597">
    <property type="entry name" value="Ig_C1-set"/>
</dbReference>
<evidence type="ECO:0000256" key="1">
    <source>
        <dbReference type="SAM" id="Phobius"/>
    </source>
</evidence>
<dbReference type="Ensembl" id="ENSSANT00000004232.1">
    <property type="protein sequence ID" value="ENSSANP00000003933.1"/>
    <property type="gene ID" value="ENSSANG00000002156.1"/>
</dbReference>
<keyword evidence="4" id="KW-1185">Reference proteome</keyword>
<feature type="transmembrane region" description="Helical" evidence="1">
    <location>
        <begin position="29"/>
        <end position="53"/>
    </location>
</feature>
<keyword evidence="1" id="KW-0812">Transmembrane</keyword>
<organism evidence="3 4">
    <name type="scientific">Sinocyclocheilus anshuiensis</name>
    <dbReference type="NCBI Taxonomy" id="1608454"/>
    <lineage>
        <taxon>Eukaryota</taxon>
        <taxon>Metazoa</taxon>
        <taxon>Chordata</taxon>
        <taxon>Craniata</taxon>
        <taxon>Vertebrata</taxon>
        <taxon>Euteleostomi</taxon>
        <taxon>Actinopterygii</taxon>
        <taxon>Neopterygii</taxon>
        <taxon>Teleostei</taxon>
        <taxon>Ostariophysi</taxon>
        <taxon>Cypriniformes</taxon>
        <taxon>Cyprinidae</taxon>
        <taxon>Cyprininae</taxon>
        <taxon>Sinocyclocheilus</taxon>
    </lineage>
</organism>
<feature type="transmembrane region" description="Helical" evidence="1">
    <location>
        <begin position="137"/>
        <end position="157"/>
    </location>
</feature>
<reference evidence="3" key="1">
    <citation type="submission" date="2025-08" db="UniProtKB">
        <authorList>
            <consortium name="Ensembl"/>
        </authorList>
    </citation>
    <scope>IDENTIFICATION</scope>
</reference>
<dbReference type="PROSITE" id="PS50835">
    <property type="entry name" value="IG_LIKE"/>
    <property type="match status" value="1"/>
</dbReference>
<name>A0A671KDB4_9TELE</name>
<sequence length="173" mass="19901">MVRHQTDLCIQSRVCLVVVCIKPVDYCDVFIIFFSQYFMSSYLCMFHVCFPFCSKTRSHYLFSQGIRKGNEKALLVCSAYDFHPKPINLTWMRDDTKMKANIHFHLEYFPKPGEKISCVIMSFILDPSLEDFDRNKLITGAAGLVLGAVIADVGLIYCKKSLFVPYHSSVWSL</sequence>
<reference evidence="3" key="2">
    <citation type="submission" date="2025-09" db="UniProtKB">
        <authorList>
            <consortium name="Ensembl"/>
        </authorList>
    </citation>
    <scope>IDENTIFICATION</scope>
</reference>
<dbReference type="Gene3D" id="2.60.40.10">
    <property type="entry name" value="Immunoglobulins"/>
    <property type="match status" value="1"/>
</dbReference>
<dbReference type="InterPro" id="IPR036179">
    <property type="entry name" value="Ig-like_dom_sf"/>
</dbReference>
<dbReference type="InterPro" id="IPR007110">
    <property type="entry name" value="Ig-like_dom"/>
</dbReference>
<dbReference type="SUPFAM" id="SSF48726">
    <property type="entry name" value="Immunoglobulin"/>
    <property type="match status" value="1"/>
</dbReference>
<protein>
    <recommendedName>
        <fullName evidence="2">Ig-like domain-containing protein</fullName>
    </recommendedName>
</protein>
<dbReference type="Proteomes" id="UP000472260">
    <property type="component" value="Unassembled WGS sequence"/>
</dbReference>
<evidence type="ECO:0000259" key="2">
    <source>
        <dbReference type="PROSITE" id="PS50835"/>
    </source>
</evidence>
<evidence type="ECO:0000313" key="4">
    <source>
        <dbReference type="Proteomes" id="UP000472260"/>
    </source>
</evidence>
<feature type="domain" description="Ig-like" evidence="2">
    <location>
        <begin position="51"/>
        <end position="158"/>
    </location>
</feature>
<proteinExistence type="predicted"/>
<keyword evidence="1" id="KW-1133">Transmembrane helix</keyword>
<accession>A0A671KDB4</accession>
<dbReference type="Pfam" id="PF07654">
    <property type="entry name" value="C1-set"/>
    <property type="match status" value="1"/>
</dbReference>